<accession>A0A517QVT9</accession>
<dbReference type="RefSeq" id="WP_145362041.1">
    <property type="nucleotide sequence ID" value="NZ_CP036268.1"/>
</dbReference>
<evidence type="ECO:0000313" key="3">
    <source>
        <dbReference type="Proteomes" id="UP000317318"/>
    </source>
</evidence>
<dbReference type="InterPro" id="IPR013216">
    <property type="entry name" value="Methyltransf_11"/>
</dbReference>
<name>A0A517QVT9_9PLAN</name>
<proteinExistence type="predicted"/>
<sequence>MLFKTRNGYTDRVSKARYVWEKYKPILHSRRILDVGADEQHLRQHIDSEAEYVGIGLGGSPDHQVNLEREAIPFGDGSFDCVLCLDVLEHLDNPHEVFDELCRVTRSHVIISLPNPWGDMFRMLRFGPYRPDFPLKFYGLPPEPPEDRHKWFFSAQEARAFIEARAVRNGLEVLQLDREGEGVNIARGVRNRLRRGLYRKLFHESVDLDSLMGGPTWAVLEKIKGRTSVEVVGSGVTSHA</sequence>
<keyword evidence="3" id="KW-1185">Reference proteome</keyword>
<reference evidence="2 3" key="1">
    <citation type="submission" date="2019-02" db="EMBL/GenBank/DDBJ databases">
        <title>Deep-cultivation of Planctomycetes and their phenomic and genomic characterization uncovers novel biology.</title>
        <authorList>
            <person name="Wiegand S."/>
            <person name="Jogler M."/>
            <person name="Boedeker C."/>
            <person name="Pinto D."/>
            <person name="Vollmers J."/>
            <person name="Rivas-Marin E."/>
            <person name="Kohn T."/>
            <person name="Peeters S.H."/>
            <person name="Heuer A."/>
            <person name="Rast P."/>
            <person name="Oberbeckmann S."/>
            <person name="Bunk B."/>
            <person name="Jeske O."/>
            <person name="Meyerdierks A."/>
            <person name="Storesund J.E."/>
            <person name="Kallscheuer N."/>
            <person name="Luecker S."/>
            <person name="Lage O.M."/>
            <person name="Pohl T."/>
            <person name="Merkel B.J."/>
            <person name="Hornburger P."/>
            <person name="Mueller R.-W."/>
            <person name="Bruemmer F."/>
            <person name="Labrenz M."/>
            <person name="Spormann A.M."/>
            <person name="Op den Camp H."/>
            <person name="Overmann J."/>
            <person name="Amann R."/>
            <person name="Jetten M.S.M."/>
            <person name="Mascher T."/>
            <person name="Medema M.H."/>
            <person name="Devos D.P."/>
            <person name="Kaster A.-K."/>
            <person name="Ovreas L."/>
            <person name="Rohde M."/>
            <person name="Galperin M.Y."/>
            <person name="Jogler C."/>
        </authorList>
    </citation>
    <scope>NUCLEOTIDE SEQUENCE [LARGE SCALE GENOMIC DNA]</scope>
    <source>
        <strain evidence="2 3">Pan189</strain>
    </source>
</reference>
<evidence type="ECO:0000313" key="2">
    <source>
        <dbReference type="EMBL" id="QDT35772.1"/>
    </source>
</evidence>
<evidence type="ECO:0000259" key="1">
    <source>
        <dbReference type="Pfam" id="PF08241"/>
    </source>
</evidence>
<dbReference type="KEGG" id="svp:Pan189_01250"/>
<dbReference type="Pfam" id="PF08241">
    <property type="entry name" value="Methyltransf_11"/>
    <property type="match status" value="1"/>
</dbReference>
<dbReference type="GO" id="GO:0008757">
    <property type="term" value="F:S-adenosylmethionine-dependent methyltransferase activity"/>
    <property type="evidence" value="ECO:0007669"/>
    <property type="project" value="InterPro"/>
</dbReference>
<protein>
    <recommendedName>
        <fullName evidence="1">Methyltransferase type 11 domain-containing protein</fullName>
    </recommendedName>
</protein>
<dbReference type="SUPFAM" id="SSF53335">
    <property type="entry name" value="S-adenosyl-L-methionine-dependent methyltransferases"/>
    <property type="match status" value="1"/>
</dbReference>
<dbReference type="AlphaFoldDB" id="A0A517QVT9"/>
<dbReference type="InterPro" id="IPR029063">
    <property type="entry name" value="SAM-dependent_MTases_sf"/>
</dbReference>
<dbReference type="Gene3D" id="3.40.50.150">
    <property type="entry name" value="Vaccinia Virus protein VP39"/>
    <property type="match status" value="1"/>
</dbReference>
<gene>
    <name evidence="2" type="ORF">Pan189_01250</name>
</gene>
<organism evidence="2 3">
    <name type="scientific">Stratiformator vulcanicus</name>
    <dbReference type="NCBI Taxonomy" id="2527980"/>
    <lineage>
        <taxon>Bacteria</taxon>
        <taxon>Pseudomonadati</taxon>
        <taxon>Planctomycetota</taxon>
        <taxon>Planctomycetia</taxon>
        <taxon>Planctomycetales</taxon>
        <taxon>Planctomycetaceae</taxon>
        <taxon>Stratiformator</taxon>
    </lineage>
</organism>
<dbReference type="Proteomes" id="UP000317318">
    <property type="component" value="Chromosome"/>
</dbReference>
<dbReference type="EMBL" id="CP036268">
    <property type="protein sequence ID" value="QDT35772.1"/>
    <property type="molecule type" value="Genomic_DNA"/>
</dbReference>
<feature type="domain" description="Methyltransferase type 11" evidence="1">
    <location>
        <begin position="69"/>
        <end position="108"/>
    </location>
</feature>
<dbReference type="OrthoDB" id="272052at2"/>